<organism evidence="2 3">
    <name type="scientific">Paraburkholderia diazotrophica</name>
    <dbReference type="NCBI Taxonomy" id="667676"/>
    <lineage>
        <taxon>Bacteria</taxon>
        <taxon>Pseudomonadati</taxon>
        <taxon>Pseudomonadota</taxon>
        <taxon>Betaproteobacteria</taxon>
        <taxon>Burkholderiales</taxon>
        <taxon>Burkholderiaceae</taxon>
        <taxon>Paraburkholderia</taxon>
    </lineage>
</organism>
<dbReference type="EMBL" id="FNYE01000007">
    <property type="protein sequence ID" value="SEJ19806.1"/>
    <property type="molecule type" value="Genomic_DNA"/>
</dbReference>
<dbReference type="GO" id="GO:0004332">
    <property type="term" value="F:fructose-bisphosphate aldolase activity"/>
    <property type="evidence" value="ECO:0007669"/>
    <property type="project" value="InterPro"/>
</dbReference>
<dbReference type="SMART" id="SM01133">
    <property type="entry name" value="DeoC"/>
    <property type="match status" value="1"/>
</dbReference>
<dbReference type="STRING" id="667676.SAMN05192539_1007234"/>
<evidence type="ECO:0000313" key="2">
    <source>
        <dbReference type="EMBL" id="SEJ19806.1"/>
    </source>
</evidence>
<proteinExistence type="predicted"/>
<protein>
    <submittedName>
        <fullName evidence="2">Fructose-bisphosphate aldolase, class I/fructose-bisphosphate aldolase / 2-amino-3,7-dideoxy-D-threo-hept-6-ulosonate synthase</fullName>
    </submittedName>
</protein>
<dbReference type="PANTHER" id="PTHR47916">
    <property type="entry name" value="FRUCTOSE-BISPHOSPHATE ALDOLASE CLASS 1"/>
    <property type="match status" value="1"/>
</dbReference>
<dbReference type="Pfam" id="PF01791">
    <property type="entry name" value="DeoC"/>
    <property type="match status" value="1"/>
</dbReference>
<sequence>MSITGRGRRWSRFIEGSSGRALIVPIDHGLTLGPVPGIDRPDDMADWLADDLITGLVVHKGIAERLGSVGNAGVMIHLNGTMSLDAQPDRKVLLTRVDAAMRLGADGVSVQTNFCSENVGENLRILGAVVDDAHEYGLPIMVMLYDKTGPQTGSEAMARMRHFVRAAVELGVDAIKLGAPPDLSSIGELIDGVQAHTSVVFAGGDRKSDEQLLALARAAVEYGARGLCVGRNVFQHGDPRRMLQELRKALGMPGPRAADGGCEGARGGACRCVGSSNVTGCNHRHGSS</sequence>
<feature type="active site" description="Schiff-base intermediate with dihydroxyacetone-P" evidence="1">
    <location>
        <position position="176"/>
    </location>
</feature>
<dbReference type="InterPro" id="IPR041720">
    <property type="entry name" value="FbaB-like"/>
</dbReference>
<dbReference type="SUPFAM" id="SSF51569">
    <property type="entry name" value="Aldolase"/>
    <property type="match status" value="1"/>
</dbReference>
<keyword evidence="3" id="KW-1185">Reference proteome</keyword>
<dbReference type="InterPro" id="IPR050456">
    <property type="entry name" value="DeoC/FbaB_aldolase"/>
</dbReference>
<dbReference type="Proteomes" id="UP000198866">
    <property type="component" value="Unassembled WGS sequence"/>
</dbReference>
<accession>A0A1H6WVD3</accession>
<evidence type="ECO:0000256" key="1">
    <source>
        <dbReference type="PIRSR" id="PIRSR038992-1"/>
    </source>
</evidence>
<dbReference type="PANTHER" id="PTHR47916:SF1">
    <property type="entry name" value="3-HYDROXY-5-PHOSPHONOOXYPENTANE-2,4-DIONE THIOLASE"/>
    <property type="match status" value="1"/>
</dbReference>
<dbReference type="Gene3D" id="3.20.20.70">
    <property type="entry name" value="Aldolase class I"/>
    <property type="match status" value="1"/>
</dbReference>
<evidence type="ECO:0000313" key="3">
    <source>
        <dbReference type="Proteomes" id="UP000198866"/>
    </source>
</evidence>
<feature type="active site" description="Proton donor" evidence="1">
    <location>
        <position position="145"/>
    </location>
</feature>
<dbReference type="InterPro" id="IPR013785">
    <property type="entry name" value="Aldolase_TIM"/>
</dbReference>
<reference evidence="3" key="1">
    <citation type="submission" date="2016-10" db="EMBL/GenBank/DDBJ databases">
        <authorList>
            <person name="Varghese N."/>
            <person name="Submissions S."/>
        </authorList>
    </citation>
    <scope>NUCLEOTIDE SEQUENCE [LARGE SCALE GENOMIC DNA]</scope>
    <source>
        <strain evidence="3">LMG 26031</strain>
    </source>
</reference>
<dbReference type="PIRSF" id="PIRSF038992">
    <property type="entry name" value="Aldolase_Ia"/>
    <property type="match status" value="1"/>
</dbReference>
<name>A0A1H6WVD3_9BURK</name>
<dbReference type="AlphaFoldDB" id="A0A1H6WVD3"/>
<dbReference type="OrthoDB" id="5915071at2"/>
<gene>
    <name evidence="2" type="ORF">SAMN05192539_1007234</name>
</gene>
<dbReference type="InterPro" id="IPR002915">
    <property type="entry name" value="DeoC/FbaB/LacD_aldolase"/>
</dbReference>